<keyword evidence="3" id="KW-1185">Reference proteome</keyword>
<organism evidence="2 3">
    <name type="scientific">Aspergillus pseudotamarii</name>
    <dbReference type="NCBI Taxonomy" id="132259"/>
    <lineage>
        <taxon>Eukaryota</taxon>
        <taxon>Fungi</taxon>
        <taxon>Dikarya</taxon>
        <taxon>Ascomycota</taxon>
        <taxon>Pezizomycotina</taxon>
        <taxon>Eurotiomycetes</taxon>
        <taxon>Eurotiomycetidae</taxon>
        <taxon>Eurotiales</taxon>
        <taxon>Aspergillaceae</taxon>
        <taxon>Aspergillus</taxon>
        <taxon>Aspergillus subgen. Circumdati</taxon>
    </lineage>
</organism>
<evidence type="ECO:0000313" key="2">
    <source>
        <dbReference type="EMBL" id="KAE8132306.1"/>
    </source>
</evidence>
<proteinExistence type="predicted"/>
<dbReference type="OrthoDB" id="10451573at2759"/>
<evidence type="ECO:0000313" key="3">
    <source>
        <dbReference type="Proteomes" id="UP000325672"/>
    </source>
</evidence>
<dbReference type="GeneID" id="43640240"/>
<name>A0A5N6SC67_ASPPS</name>
<sequence length="62" mass="7306">MTVQLPLSLLIFVGSLVKDLVRKDYTTLENCPLLHLFRGFLLQLFFFVFFFSPFQTCCKVRN</sequence>
<keyword evidence="1" id="KW-0472">Membrane</keyword>
<dbReference type="AlphaFoldDB" id="A0A5N6SC67"/>
<gene>
    <name evidence="2" type="ORF">BDV38DRAFT_261713</name>
</gene>
<dbReference type="EMBL" id="ML743636">
    <property type="protein sequence ID" value="KAE8132306.1"/>
    <property type="molecule type" value="Genomic_DNA"/>
</dbReference>
<dbReference type="RefSeq" id="XP_031908369.1">
    <property type="nucleotide sequence ID" value="XM_032056030.1"/>
</dbReference>
<keyword evidence="1" id="KW-1133">Transmembrane helix</keyword>
<protein>
    <submittedName>
        <fullName evidence="2">Uncharacterized protein</fullName>
    </submittedName>
</protein>
<accession>A0A5N6SC67</accession>
<dbReference type="Proteomes" id="UP000325672">
    <property type="component" value="Unassembled WGS sequence"/>
</dbReference>
<feature type="transmembrane region" description="Helical" evidence="1">
    <location>
        <begin position="33"/>
        <end position="54"/>
    </location>
</feature>
<keyword evidence="1" id="KW-0812">Transmembrane</keyword>
<reference evidence="2 3" key="1">
    <citation type="submission" date="2019-04" db="EMBL/GenBank/DDBJ databases">
        <title>Friends and foes A comparative genomics study of 23 Aspergillus species from section Flavi.</title>
        <authorList>
            <consortium name="DOE Joint Genome Institute"/>
            <person name="Kjaerbolling I."/>
            <person name="Vesth T."/>
            <person name="Frisvad J.C."/>
            <person name="Nybo J.L."/>
            <person name="Theobald S."/>
            <person name="Kildgaard S."/>
            <person name="Isbrandt T."/>
            <person name="Kuo A."/>
            <person name="Sato A."/>
            <person name="Lyhne E.K."/>
            <person name="Kogle M.E."/>
            <person name="Wiebenga A."/>
            <person name="Kun R.S."/>
            <person name="Lubbers R.J."/>
            <person name="Makela M.R."/>
            <person name="Barry K."/>
            <person name="Chovatia M."/>
            <person name="Clum A."/>
            <person name="Daum C."/>
            <person name="Haridas S."/>
            <person name="He G."/>
            <person name="LaButti K."/>
            <person name="Lipzen A."/>
            <person name="Mondo S."/>
            <person name="Riley R."/>
            <person name="Salamov A."/>
            <person name="Simmons B.A."/>
            <person name="Magnuson J.K."/>
            <person name="Henrissat B."/>
            <person name="Mortensen U.H."/>
            <person name="Larsen T.O."/>
            <person name="Devries R.P."/>
            <person name="Grigoriev I.V."/>
            <person name="Machida M."/>
            <person name="Baker S.E."/>
            <person name="Andersen M.R."/>
        </authorList>
    </citation>
    <scope>NUCLEOTIDE SEQUENCE [LARGE SCALE GENOMIC DNA]</scope>
    <source>
        <strain evidence="2 3">CBS 117625</strain>
    </source>
</reference>
<evidence type="ECO:0000256" key="1">
    <source>
        <dbReference type="SAM" id="Phobius"/>
    </source>
</evidence>